<sequence>MADGKNELQSLAYETRTETVILIDEGQATYTDLILWNTYFKIWAGHIPGPFSVIIACAHASPRTITSGPYPQIVLEERQKIGLHPQEGPTDTPLGLLFDKMELDELYALAVAAKAMPLIDEPLKESIFQWTEGYIAVVCAITKMIGESTMVADGQRRGFLPNGSIKYELGDQLPGGLDVEDIDFAHEKGLLYTERTPIYSRSRRVTFAFPLQRALLQICLCPPMSDLLKE</sequence>
<dbReference type="EMBL" id="JARKIE010000317">
    <property type="protein sequence ID" value="KAJ7654819.1"/>
    <property type="molecule type" value="Genomic_DNA"/>
</dbReference>
<dbReference type="AlphaFoldDB" id="A0AAD7G4B3"/>
<comment type="caution">
    <text evidence="1">The sequence shown here is derived from an EMBL/GenBank/DDBJ whole genome shotgun (WGS) entry which is preliminary data.</text>
</comment>
<protein>
    <submittedName>
        <fullName evidence="1">Uncharacterized protein</fullName>
    </submittedName>
</protein>
<proteinExistence type="predicted"/>
<keyword evidence="2" id="KW-1185">Reference proteome</keyword>
<reference evidence="1" key="1">
    <citation type="submission" date="2023-03" db="EMBL/GenBank/DDBJ databases">
        <title>Massive genome expansion in bonnet fungi (Mycena s.s.) driven by repeated elements and novel gene families across ecological guilds.</title>
        <authorList>
            <consortium name="Lawrence Berkeley National Laboratory"/>
            <person name="Harder C.B."/>
            <person name="Miyauchi S."/>
            <person name="Viragh M."/>
            <person name="Kuo A."/>
            <person name="Thoen E."/>
            <person name="Andreopoulos B."/>
            <person name="Lu D."/>
            <person name="Skrede I."/>
            <person name="Drula E."/>
            <person name="Henrissat B."/>
            <person name="Morin E."/>
            <person name="Kohler A."/>
            <person name="Barry K."/>
            <person name="LaButti K."/>
            <person name="Morin E."/>
            <person name="Salamov A."/>
            <person name="Lipzen A."/>
            <person name="Mereny Z."/>
            <person name="Hegedus B."/>
            <person name="Baldrian P."/>
            <person name="Stursova M."/>
            <person name="Weitz H."/>
            <person name="Taylor A."/>
            <person name="Grigoriev I.V."/>
            <person name="Nagy L.G."/>
            <person name="Martin F."/>
            <person name="Kauserud H."/>
        </authorList>
    </citation>
    <scope>NUCLEOTIDE SEQUENCE</scope>
    <source>
        <strain evidence="1">CBHHK067</strain>
    </source>
</reference>
<gene>
    <name evidence="1" type="ORF">B0H17DRAFT_1146619</name>
</gene>
<evidence type="ECO:0000313" key="1">
    <source>
        <dbReference type="EMBL" id="KAJ7654819.1"/>
    </source>
</evidence>
<organism evidence="1 2">
    <name type="scientific">Mycena rosella</name>
    <name type="common">Pink bonnet</name>
    <name type="synonym">Agaricus rosellus</name>
    <dbReference type="NCBI Taxonomy" id="1033263"/>
    <lineage>
        <taxon>Eukaryota</taxon>
        <taxon>Fungi</taxon>
        <taxon>Dikarya</taxon>
        <taxon>Basidiomycota</taxon>
        <taxon>Agaricomycotina</taxon>
        <taxon>Agaricomycetes</taxon>
        <taxon>Agaricomycetidae</taxon>
        <taxon>Agaricales</taxon>
        <taxon>Marasmiineae</taxon>
        <taxon>Mycenaceae</taxon>
        <taxon>Mycena</taxon>
    </lineage>
</organism>
<evidence type="ECO:0000313" key="2">
    <source>
        <dbReference type="Proteomes" id="UP001221757"/>
    </source>
</evidence>
<name>A0AAD7G4B3_MYCRO</name>
<dbReference type="Proteomes" id="UP001221757">
    <property type="component" value="Unassembled WGS sequence"/>
</dbReference>
<accession>A0AAD7G4B3</accession>